<dbReference type="EMBL" id="BPLR01003816">
    <property type="protein sequence ID" value="GIX89020.1"/>
    <property type="molecule type" value="Genomic_DNA"/>
</dbReference>
<reference evidence="1 2" key="1">
    <citation type="submission" date="2021-06" db="EMBL/GenBank/DDBJ databases">
        <title>Caerostris extrusa draft genome.</title>
        <authorList>
            <person name="Kono N."/>
            <person name="Arakawa K."/>
        </authorList>
    </citation>
    <scope>NUCLEOTIDE SEQUENCE [LARGE SCALE GENOMIC DNA]</scope>
</reference>
<organism evidence="1 2">
    <name type="scientific">Caerostris extrusa</name>
    <name type="common">Bark spider</name>
    <name type="synonym">Caerostris bankana</name>
    <dbReference type="NCBI Taxonomy" id="172846"/>
    <lineage>
        <taxon>Eukaryota</taxon>
        <taxon>Metazoa</taxon>
        <taxon>Ecdysozoa</taxon>
        <taxon>Arthropoda</taxon>
        <taxon>Chelicerata</taxon>
        <taxon>Arachnida</taxon>
        <taxon>Araneae</taxon>
        <taxon>Araneomorphae</taxon>
        <taxon>Entelegynae</taxon>
        <taxon>Araneoidea</taxon>
        <taxon>Araneidae</taxon>
        <taxon>Caerostris</taxon>
    </lineage>
</organism>
<comment type="caution">
    <text evidence="1">The sequence shown here is derived from an EMBL/GenBank/DDBJ whole genome shotgun (WGS) entry which is preliminary data.</text>
</comment>
<gene>
    <name evidence="1" type="ORF">CEXT_793721</name>
</gene>
<sequence>MEEKDYYPLGKTDFDGEEMAICVASATTCSQTLLQQGGFAVGLKGYHTSIGSYEALFSKNILECRALLERLTVATHRPPVDPWTFWVFIGRAHGLSNNQILATLFIA</sequence>
<evidence type="ECO:0000313" key="2">
    <source>
        <dbReference type="Proteomes" id="UP001054945"/>
    </source>
</evidence>
<dbReference type="AlphaFoldDB" id="A0AAV4NVU4"/>
<name>A0AAV4NVU4_CAEEX</name>
<accession>A0AAV4NVU4</accession>
<proteinExistence type="predicted"/>
<evidence type="ECO:0000313" key="1">
    <source>
        <dbReference type="EMBL" id="GIX89020.1"/>
    </source>
</evidence>
<dbReference type="Proteomes" id="UP001054945">
    <property type="component" value="Unassembled WGS sequence"/>
</dbReference>
<protein>
    <submittedName>
        <fullName evidence="1">Uncharacterized protein</fullName>
    </submittedName>
</protein>
<keyword evidence="2" id="KW-1185">Reference proteome</keyword>